<dbReference type="Proteomes" id="UP000282985">
    <property type="component" value="Unassembled WGS sequence"/>
</dbReference>
<keyword evidence="1" id="KW-0472">Membrane</keyword>
<comment type="caution">
    <text evidence="2">The sequence shown here is derived from an EMBL/GenBank/DDBJ whole genome shotgun (WGS) entry which is preliminary data.</text>
</comment>
<name>A0A434AY04_9BACT</name>
<dbReference type="OrthoDB" id="9798408at2"/>
<feature type="transmembrane region" description="Helical" evidence="1">
    <location>
        <begin position="46"/>
        <end position="67"/>
    </location>
</feature>
<feature type="transmembrane region" description="Helical" evidence="1">
    <location>
        <begin position="88"/>
        <end position="107"/>
    </location>
</feature>
<keyword evidence="3" id="KW-1185">Reference proteome</keyword>
<proteinExistence type="predicted"/>
<evidence type="ECO:0000256" key="1">
    <source>
        <dbReference type="SAM" id="Phobius"/>
    </source>
</evidence>
<keyword evidence="1" id="KW-1133">Transmembrane helix</keyword>
<evidence type="ECO:0000313" key="2">
    <source>
        <dbReference type="EMBL" id="RUT79319.1"/>
    </source>
</evidence>
<dbReference type="EMBL" id="RJJX01000003">
    <property type="protein sequence ID" value="RUT79319.1"/>
    <property type="molecule type" value="Genomic_DNA"/>
</dbReference>
<protein>
    <recommendedName>
        <fullName evidence="4">Permease</fullName>
    </recommendedName>
</protein>
<feature type="transmembrane region" description="Helical" evidence="1">
    <location>
        <begin position="15"/>
        <end position="34"/>
    </location>
</feature>
<dbReference type="AlphaFoldDB" id="A0A434AY04"/>
<evidence type="ECO:0008006" key="4">
    <source>
        <dbReference type="Google" id="ProtNLM"/>
    </source>
</evidence>
<evidence type="ECO:0000313" key="3">
    <source>
        <dbReference type="Proteomes" id="UP000282985"/>
    </source>
</evidence>
<reference evidence="2 3" key="1">
    <citation type="submission" date="2018-11" db="EMBL/GenBank/DDBJ databases">
        <title>Parancylomarina longa gen. nov., sp. nov., isolated from sediments of southern Okinawa.</title>
        <authorList>
            <person name="Fu T."/>
        </authorList>
    </citation>
    <scope>NUCLEOTIDE SEQUENCE [LARGE SCALE GENOMIC DNA]</scope>
    <source>
        <strain evidence="2 3">T3-2 S1-C</strain>
    </source>
</reference>
<keyword evidence="1" id="KW-0812">Transmembrane</keyword>
<organism evidence="2 3">
    <name type="scientific">Ancylomarina longa</name>
    <dbReference type="NCBI Taxonomy" id="2487017"/>
    <lineage>
        <taxon>Bacteria</taxon>
        <taxon>Pseudomonadati</taxon>
        <taxon>Bacteroidota</taxon>
        <taxon>Bacteroidia</taxon>
        <taxon>Marinilabiliales</taxon>
        <taxon>Marinifilaceae</taxon>
        <taxon>Ancylomarina</taxon>
    </lineage>
</organism>
<dbReference type="RefSeq" id="WP_127342609.1">
    <property type="nucleotide sequence ID" value="NZ_RJJX01000003.1"/>
</dbReference>
<gene>
    <name evidence="2" type="ORF">DLK05_03605</name>
</gene>
<sequence>MKENMGKIKKSKNTLTKWYFFILVLLIYSSISVFSPDKIMPILHSFIQILIQIIPVFLIVYFILFLTNLYINNKILQKYMGEDAGIKGWIISIIAGIISMGSIYAWYPLLKDLQSKGVKNKFIVTFLYNRGIKLQWLPVLILYFGWVYSITLLIVMAILSVFQGIITEKLISLSNASSD</sequence>
<feature type="transmembrane region" description="Helical" evidence="1">
    <location>
        <begin position="136"/>
        <end position="162"/>
    </location>
</feature>
<accession>A0A434AY04</accession>